<organism evidence="1 2">
    <name type="scientific">candidate division MSBL1 archaeon SCGC-AAA259E19</name>
    <dbReference type="NCBI Taxonomy" id="1698264"/>
    <lineage>
        <taxon>Archaea</taxon>
        <taxon>Methanobacteriati</taxon>
        <taxon>Methanobacteriota</taxon>
        <taxon>candidate division MSBL1</taxon>
    </lineage>
</organism>
<proteinExistence type="predicted"/>
<gene>
    <name evidence="1" type="ORF">AKJ65_04305</name>
</gene>
<name>A0A133UK33_9EURY</name>
<protein>
    <submittedName>
        <fullName evidence="1">Uncharacterized protein</fullName>
    </submittedName>
</protein>
<dbReference type="Proteomes" id="UP000070284">
    <property type="component" value="Unassembled WGS sequence"/>
</dbReference>
<dbReference type="EMBL" id="LHXO01000056">
    <property type="protein sequence ID" value="KXA94466.1"/>
    <property type="molecule type" value="Genomic_DNA"/>
</dbReference>
<evidence type="ECO:0000313" key="2">
    <source>
        <dbReference type="Proteomes" id="UP000070284"/>
    </source>
</evidence>
<reference evidence="1 2" key="1">
    <citation type="journal article" date="2016" name="Sci. Rep.">
        <title>Metabolic traits of an uncultured archaeal lineage -MSBL1- from brine pools of the Red Sea.</title>
        <authorList>
            <person name="Mwirichia R."/>
            <person name="Alam I."/>
            <person name="Rashid M."/>
            <person name="Vinu M."/>
            <person name="Ba-Alawi W."/>
            <person name="Anthony Kamau A."/>
            <person name="Kamanda Ngugi D."/>
            <person name="Goker M."/>
            <person name="Klenk H.P."/>
            <person name="Bajic V."/>
            <person name="Stingl U."/>
        </authorList>
    </citation>
    <scope>NUCLEOTIDE SEQUENCE [LARGE SCALE GENOMIC DNA]</scope>
    <source>
        <strain evidence="1">SCGC-AAA259E19</strain>
    </source>
</reference>
<keyword evidence="2" id="KW-1185">Reference proteome</keyword>
<sequence>MNLIVGCINSFLDVGGNPISDIVKKKDEIVERVVEINERFVRMVVDEVIDCLENCKEVLNDRWFDEKTLSSLVVEKCSGMPFANEARVRRVIDAMLWDLFRDFGTKILGCHPGSC</sequence>
<dbReference type="AlphaFoldDB" id="A0A133UK33"/>
<comment type="caution">
    <text evidence="1">The sequence shown here is derived from an EMBL/GenBank/DDBJ whole genome shotgun (WGS) entry which is preliminary data.</text>
</comment>
<accession>A0A133UK33</accession>
<evidence type="ECO:0000313" key="1">
    <source>
        <dbReference type="EMBL" id="KXA94466.1"/>
    </source>
</evidence>